<dbReference type="HAMAP" id="MF_00392">
    <property type="entry name" value="LpxB"/>
    <property type="match status" value="1"/>
</dbReference>
<dbReference type="EMBL" id="CP054143">
    <property type="protein sequence ID" value="QKJ67843.1"/>
    <property type="molecule type" value="Genomic_DNA"/>
</dbReference>
<dbReference type="KEGG" id="dee:HQN60_14545"/>
<comment type="catalytic activity">
    <reaction evidence="10 11">
        <text>a lipid X + a UDP-2-N,3-O-bis[(3R)-3-hydroxyacyl]-alpha-D-glucosamine = a lipid A disaccharide + UDP + H(+)</text>
        <dbReference type="Rhea" id="RHEA:67828"/>
        <dbReference type="ChEBI" id="CHEBI:15378"/>
        <dbReference type="ChEBI" id="CHEBI:58223"/>
        <dbReference type="ChEBI" id="CHEBI:137748"/>
        <dbReference type="ChEBI" id="CHEBI:176338"/>
        <dbReference type="ChEBI" id="CHEBI:176343"/>
        <dbReference type="EC" id="2.4.1.182"/>
    </reaction>
</comment>
<dbReference type="GO" id="GO:0016020">
    <property type="term" value="C:membrane"/>
    <property type="evidence" value="ECO:0007669"/>
    <property type="project" value="GOC"/>
</dbReference>
<reference evidence="12 13" key="1">
    <citation type="submission" date="2020-05" db="EMBL/GenBank/DDBJ databases">
        <title>Complete genome sequence of Deefgea sp. D17.</title>
        <authorList>
            <person name="Bae J.-W."/>
            <person name="Han J.E."/>
        </authorList>
    </citation>
    <scope>NUCLEOTIDE SEQUENCE [LARGE SCALE GENOMIC DNA]</scope>
    <source>
        <strain evidence="12 13">D17</strain>
    </source>
</reference>
<evidence type="ECO:0000256" key="3">
    <source>
        <dbReference type="ARBA" id="ARBA00012687"/>
    </source>
</evidence>
<dbReference type="GO" id="GO:0008915">
    <property type="term" value="F:lipid-A-disaccharide synthase activity"/>
    <property type="evidence" value="ECO:0007669"/>
    <property type="project" value="UniProtKB-UniRule"/>
</dbReference>
<evidence type="ECO:0000256" key="2">
    <source>
        <dbReference type="ARBA" id="ARBA00007868"/>
    </source>
</evidence>
<keyword evidence="8 11" id="KW-0808">Transferase</keyword>
<dbReference type="GO" id="GO:0005543">
    <property type="term" value="F:phospholipid binding"/>
    <property type="evidence" value="ECO:0007669"/>
    <property type="project" value="TreeGrafter"/>
</dbReference>
<accession>A0A6M8SR82</accession>
<sequence length="394" mass="43186">MNDQLFTAAKGPRIAIVAGEASGDLLGAALIKALLLHFPTAQFSGVAGPKMLAAGAKTIEPMETLSVGGIVEVLRHLPNLLKLRRRLVRAIKKETPDLLITIDAPDFNIGLARKVKRSGIPTVHYVSPSVWAWRPERIKAIGKAVSHMLLILPFEKSIYQQANIPATYVGHPLADLMPLIDEQSKMREVLNVGSAKKVIAVLPGSRQREVKVMASIFVKTALRLSEVQSDMVFLVPFITRETRQIFESEIWLQNAQALDWRLMFGHSHEAMIASDAILLASGTAALEAMLAKKPVVVAYKISPLTYKMVKRKFLLPYVSLPNIIAGRFIVPEFLQDEAVPENLAQALNNYLLDKNLASDLAAVFTSQHETLQCDAAARAAAAVAQLLPKRAQLC</sequence>
<dbReference type="AlphaFoldDB" id="A0A6M8SR82"/>
<dbReference type="UniPathway" id="UPA00973"/>
<organism evidence="12 13">
    <name type="scientific">Deefgea piscis</name>
    <dbReference type="NCBI Taxonomy" id="2739061"/>
    <lineage>
        <taxon>Bacteria</taxon>
        <taxon>Pseudomonadati</taxon>
        <taxon>Pseudomonadota</taxon>
        <taxon>Betaproteobacteria</taxon>
        <taxon>Neisseriales</taxon>
        <taxon>Chitinibacteraceae</taxon>
        <taxon>Deefgea</taxon>
    </lineage>
</organism>
<name>A0A6M8SR82_9NEIS</name>
<keyword evidence="7 11" id="KW-0328">Glycosyltransferase</keyword>
<proteinExistence type="inferred from homology"/>
<dbReference type="Proteomes" id="UP000504844">
    <property type="component" value="Chromosome"/>
</dbReference>
<evidence type="ECO:0000256" key="7">
    <source>
        <dbReference type="ARBA" id="ARBA00022676"/>
    </source>
</evidence>
<dbReference type="NCBIfam" id="TIGR00215">
    <property type="entry name" value="lpxB"/>
    <property type="match status" value="1"/>
</dbReference>
<keyword evidence="13" id="KW-1185">Reference proteome</keyword>
<evidence type="ECO:0000256" key="10">
    <source>
        <dbReference type="ARBA" id="ARBA00048975"/>
    </source>
</evidence>
<comment type="pathway">
    <text evidence="11">Bacterial outer membrane biogenesis; LPS lipid A biosynthesis.</text>
</comment>
<dbReference type="GO" id="GO:0009245">
    <property type="term" value="P:lipid A biosynthetic process"/>
    <property type="evidence" value="ECO:0007669"/>
    <property type="project" value="UniProtKB-UniRule"/>
</dbReference>
<evidence type="ECO:0000313" key="13">
    <source>
        <dbReference type="Proteomes" id="UP000504844"/>
    </source>
</evidence>
<comment type="similarity">
    <text evidence="2 11">Belongs to the LpxB family.</text>
</comment>
<comment type="function">
    <text evidence="1 11">Condensation of UDP-2,3-diacylglucosamine and 2,3-diacylglucosamine-1-phosphate to form lipid A disaccharide, a precursor of lipid A, a phosphorylated glycolipid that anchors the lipopolysaccharide to the outer membrane of the cell.</text>
</comment>
<evidence type="ECO:0000256" key="8">
    <source>
        <dbReference type="ARBA" id="ARBA00022679"/>
    </source>
</evidence>
<gene>
    <name evidence="11 12" type="primary">lpxB</name>
    <name evidence="12" type="ORF">HQN60_14545</name>
</gene>
<dbReference type="EC" id="2.4.1.182" evidence="3 11"/>
<evidence type="ECO:0000256" key="5">
    <source>
        <dbReference type="ARBA" id="ARBA00022516"/>
    </source>
</evidence>
<evidence type="ECO:0000256" key="1">
    <source>
        <dbReference type="ARBA" id="ARBA00002056"/>
    </source>
</evidence>
<keyword evidence="9 11" id="KW-0443">Lipid metabolism</keyword>
<keyword evidence="5 11" id="KW-0444">Lipid biosynthesis</keyword>
<dbReference type="PANTHER" id="PTHR30372:SF4">
    <property type="entry name" value="LIPID-A-DISACCHARIDE SYNTHASE, MITOCHONDRIAL-RELATED"/>
    <property type="match status" value="1"/>
</dbReference>
<dbReference type="RefSeq" id="WP_173534344.1">
    <property type="nucleotide sequence ID" value="NZ_CP054143.1"/>
</dbReference>
<dbReference type="Pfam" id="PF02684">
    <property type="entry name" value="LpxB"/>
    <property type="match status" value="1"/>
</dbReference>
<dbReference type="PANTHER" id="PTHR30372">
    <property type="entry name" value="LIPID-A-DISACCHARIDE SYNTHASE"/>
    <property type="match status" value="1"/>
</dbReference>
<dbReference type="SUPFAM" id="SSF53756">
    <property type="entry name" value="UDP-Glycosyltransferase/glycogen phosphorylase"/>
    <property type="match status" value="1"/>
</dbReference>
<evidence type="ECO:0000256" key="4">
    <source>
        <dbReference type="ARBA" id="ARBA00020902"/>
    </source>
</evidence>
<evidence type="ECO:0000256" key="11">
    <source>
        <dbReference type="HAMAP-Rule" id="MF_00392"/>
    </source>
</evidence>
<evidence type="ECO:0000256" key="9">
    <source>
        <dbReference type="ARBA" id="ARBA00023098"/>
    </source>
</evidence>
<dbReference type="InterPro" id="IPR003835">
    <property type="entry name" value="Glyco_trans_19"/>
</dbReference>
<evidence type="ECO:0000256" key="6">
    <source>
        <dbReference type="ARBA" id="ARBA00022556"/>
    </source>
</evidence>
<protein>
    <recommendedName>
        <fullName evidence="4 11">Lipid-A-disaccharide synthase</fullName>
        <ecNumber evidence="3 11">2.4.1.182</ecNumber>
    </recommendedName>
</protein>
<keyword evidence="6 11" id="KW-0441">Lipid A biosynthesis</keyword>
<evidence type="ECO:0000313" key="12">
    <source>
        <dbReference type="EMBL" id="QKJ67843.1"/>
    </source>
</evidence>